<dbReference type="InParanoid" id="A0A067PWF1"/>
<accession>A0A067PWF1</accession>
<dbReference type="EMBL" id="KL197718">
    <property type="protein sequence ID" value="KDQ58195.1"/>
    <property type="molecule type" value="Genomic_DNA"/>
</dbReference>
<keyword evidence="1" id="KW-0812">Transmembrane</keyword>
<gene>
    <name evidence="2" type="ORF">JAAARDRAFT_260101</name>
</gene>
<keyword evidence="1" id="KW-1133">Transmembrane helix</keyword>
<keyword evidence="1" id="KW-0472">Membrane</keyword>
<reference evidence="3" key="1">
    <citation type="journal article" date="2014" name="Proc. Natl. Acad. Sci. U.S.A.">
        <title>Extensive sampling of basidiomycete genomes demonstrates inadequacy of the white-rot/brown-rot paradigm for wood decay fungi.</title>
        <authorList>
            <person name="Riley R."/>
            <person name="Salamov A.A."/>
            <person name="Brown D.W."/>
            <person name="Nagy L.G."/>
            <person name="Floudas D."/>
            <person name="Held B.W."/>
            <person name="Levasseur A."/>
            <person name="Lombard V."/>
            <person name="Morin E."/>
            <person name="Otillar R."/>
            <person name="Lindquist E.A."/>
            <person name="Sun H."/>
            <person name="LaButti K.M."/>
            <person name="Schmutz J."/>
            <person name="Jabbour D."/>
            <person name="Luo H."/>
            <person name="Baker S.E."/>
            <person name="Pisabarro A.G."/>
            <person name="Walton J.D."/>
            <person name="Blanchette R.A."/>
            <person name="Henrissat B."/>
            <person name="Martin F."/>
            <person name="Cullen D."/>
            <person name="Hibbett D.S."/>
            <person name="Grigoriev I.V."/>
        </authorList>
    </citation>
    <scope>NUCLEOTIDE SEQUENCE [LARGE SCALE GENOMIC DNA]</scope>
    <source>
        <strain evidence="3">MUCL 33604</strain>
    </source>
</reference>
<feature type="transmembrane region" description="Helical" evidence="1">
    <location>
        <begin position="46"/>
        <end position="69"/>
    </location>
</feature>
<organism evidence="2 3">
    <name type="scientific">Jaapia argillacea MUCL 33604</name>
    <dbReference type="NCBI Taxonomy" id="933084"/>
    <lineage>
        <taxon>Eukaryota</taxon>
        <taxon>Fungi</taxon>
        <taxon>Dikarya</taxon>
        <taxon>Basidiomycota</taxon>
        <taxon>Agaricomycotina</taxon>
        <taxon>Agaricomycetes</taxon>
        <taxon>Agaricomycetidae</taxon>
        <taxon>Jaapiales</taxon>
        <taxon>Jaapiaceae</taxon>
        <taxon>Jaapia</taxon>
    </lineage>
</organism>
<dbReference type="AlphaFoldDB" id="A0A067PWF1"/>
<evidence type="ECO:0000313" key="3">
    <source>
        <dbReference type="Proteomes" id="UP000027265"/>
    </source>
</evidence>
<evidence type="ECO:0000256" key="1">
    <source>
        <dbReference type="SAM" id="Phobius"/>
    </source>
</evidence>
<dbReference type="Proteomes" id="UP000027265">
    <property type="component" value="Unassembled WGS sequence"/>
</dbReference>
<dbReference type="HOGENOM" id="CLU_2223647_0_0_1"/>
<keyword evidence="3" id="KW-1185">Reference proteome</keyword>
<sequence>MFLLSSTMHRYPSSPSFWALRLHRYRVYIRSYTRKTYDVPNNPTHLTLYIAILVATPVLSSLNFIASLLSPVLQAPRAVSLFSSSDDKDSWAARVYNVPIYIQPID</sequence>
<evidence type="ECO:0000313" key="2">
    <source>
        <dbReference type="EMBL" id="KDQ58195.1"/>
    </source>
</evidence>
<proteinExistence type="predicted"/>
<protein>
    <submittedName>
        <fullName evidence="2">Uncharacterized protein</fullName>
    </submittedName>
</protein>
<name>A0A067PWF1_9AGAM</name>